<evidence type="ECO:0000313" key="2">
    <source>
        <dbReference type="EMBL" id="KAG6974156.1"/>
    </source>
</evidence>
<dbReference type="OrthoDB" id="10395750at2759"/>
<feature type="compositionally biased region" description="Polar residues" evidence="1">
    <location>
        <begin position="50"/>
        <end position="59"/>
    </location>
</feature>
<name>A0A8T1V2J7_9STRA</name>
<sequence length="73" mass="8161">MADNILTATHPPAAFTPRQIAEFYFKRCLDDEGELPAKRRARSAESAASTQTGQGTPTWWPTCDLPIPTLRWT</sequence>
<evidence type="ECO:0000313" key="3">
    <source>
        <dbReference type="Proteomes" id="UP000688947"/>
    </source>
</evidence>
<accession>A0A8T1V2J7</accession>
<reference evidence="2" key="1">
    <citation type="submission" date="2021-01" db="EMBL/GenBank/DDBJ databases">
        <title>Phytophthora aleatoria, a newly-described species from Pinus radiata is distinct from Phytophthora cactorum isolates based on comparative genomics.</title>
        <authorList>
            <person name="Mcdougal R."/>
            <person name="Panda P."/>
            <person name="Williams N."/>
            <person name="Studholme D.J."/>
        </authorList>
    </citation>
    <scope>NUCLEOTIDE SEQUENCE</scope>
    <source>
        <strain evidence="2">NZFS 3830</strain>
    </source>
</reference>
<dbReference type="Proteomes" id="UP000688947">
    <property type="component" value="Unassembled WGS sequence"/>
</dbReference>
<proteinExistence type="predicted"/>
<dbReference type="AlphaFoldDB" id="A0A8T1V2J7"/>
<gene>
    <name evidence="2" type="ORF">JG687_00000513</name>
</gene>
<feature type="region of interest" description="Disordered" evidence="1">
    <location>
        <begin position="37"/>
        <end position="73"/>
    </location>
</feature>
<protein>
    <submittedName>
        <fullName evidence="2">Uncharacterized protein</fullName>
    </submittedName>
</protein>
<evidence type="ECO:0000256" key="1">
    <source>
        <dbReference type="SAM" id="MobiDB-lite"/>
    </source>
</evidence>
<dbReference type="EMBL" id="JAENGZ010000010">
    <property type="protein sequence ID" value="KAG6974156.1"/>
    <property type="molecule type" value="Genomic_DNA"/>
</dbReference>
<comment type="caution">
    <text evidence="2">The sequence shown here is derived from an EMBL/GenBank/DDBJ whole genome shotgun (WGS) entry which is preliminary data.</text>
</comment>
<organism evidence="2 3">
    <name type="scientific">Phytophthora cactorum</name>
    <dbReference type="NCBI Taxonomy" id="29920"/>
    <lineage>
        <taxon>Eukaryota</taxon>
        <taxon>Sar</taxon>
        <taxon>Stramenopiles</taxon>
        <taxon>Oomycota</taxon>
        <taxon>Peronosporomycetes</taxon>
        <taxon>Peronosporales</taxon>
        <taxon>Peronosporaceae</taxon>
        <taxon>Phytophthora</taxon>
    </lineage>
</organism>